<dbReference type="NCBIfam" id="NF004776">
    <property type="entry name" value="PRK06116.1"/>
    <property type="match status" value="1"/>
</dbReference>
<name>A0ABS6ILQ6_9HYPH</name>
<evidence type="ECO:0000256" key="5">
    <source>
        <dbReference type="ARBA" id="ARBA00022827"/>
    </source>
</evidence>
<dbReference type="PIRSF" id="PIRSF000350">
    <property type="entry name" value="Mercury_reductase_MerA"/>
    <property type="match status" value="1"/>
</dbReference>
<dbReference type="Pfam" id="PF07992">
    <property type="entry name" value="Pyr_redox_2"/>
    <property type="match status" value="1"/>
</dbReference>
<dbReference type="NCBIfam" id="TIGR01424">
    <property type="entry name" value="gluta_reduc_2"/>
    <property type="match status" value="1"/>
</dbReference>
<evidence type="ECO:0000259" key="14">
    <source>
        <dbReference type="Pfam" id="PF07992"/>
    </source>
</evidence>
<comment type="function">
    <text evidence="12">Catalyzes the reduction of glutathione disulfide (GSSG) to reduced glutathione (GSH).</text>
</comment>
<dbReference type="EC" id="1.8.1.7" evidence="12"/>
<evidence type="ECO:0000256" key="11">
    <source>
        <dbReference type="RuleBase" id="RU003691"/>
    </source>
</evidence>
<dbReference type="Pfam" id="PF02852">
    <property type="entry name" value="Pyr_redox_dim"/>
    <property type="match status" value="1"/>
</dbReference>
<evidence type="ECO:0000256" key="7">
    <source>
        <dbReference type="ARBA" id="ARBA00023002"/>
    </source>
</evidence>
<comment type="cofactor">
    <cofactor evidence="1 12">
        <name>FAD</name>
        <dbReference type="ChEBI" id="CHEBI:57692"/>
    </cofactor>
</comment>
<comment type="similarity">
    <text evidence="2 11">Belongs to the class-I pyridine nucleotide-disulfide oxidoreductase family.</text>
</comment>
<evidence type="ECO:0000259" key="13">
    <source>
        <dbReference type="Pfam" id="PF02852"/>
    </source>
</evidence>
<keyword evidence="8" id="KW-1015">Disulfide bond</keyword>
<evidence type="ECO:0000256" key="8">
    <source>
        <dbReference type="ARBA" id="ARBA00023157"/>
    </source>
</evidence>
<dbReference type="Proteomes" id="UP000727907">
    <property type="component" value="Unassembled WGS sequence"/>
</dbReference>
<keyword evidence="4 11" id="KW-0285">Flavoprotein</keyword>
<evidence type="ECO:0000256" key="4">
    <source>
        <dbReference type="ARBA" id="ARBA00022630"/>
    </source>
</evidence>
<dbReference type="PANTHER" id="PTHR42737">
    <property type="entry name" value="GLUTATHIONE REDUCTASE"/>
    <property type="match status" value="1"/>
</dbReference>
<gene>
    <name evidence="15" type="primary">gor</name>
    <name evidence="15" type="ORF">KQ910_15970</name>
</gene>
<keyword evidence="5 11" id="KW-0274">FAD</keyword>
<keyword evidence="16" id="KW-1185">Reference proteome</keyword>
<comment type="catalytic activity">
    <reaction evidence="10 12">
        <text>2 glutathione + NADP(+) = glutathione disulfide + NADPH + H(+)</text>
        <dbReference type="Rhea" id="RHEA:11740"/>
        <dbReference type="ChEBI" id="CHEBI:15378"/>
        <dbReference type="ChEBI" id="CHEBI:57783"/>
        <dbReference type="ChEBI" id="CHEBI:57925"/>
        <dbReference type="ChEBI" id="CHEBI:58297"/>
        <dbReference type="ChEBI" id="CHEBI:58349"/>
        <dbReference type="EC" id="1.8.1.7"/>
    </reaction>
</comment>
<feature type="domain" description="FAD/NAD(P)-binding" evidence="14">
    <location>
        <begin position="7"/>
        <end position="323"/>
    </location>
</feature>
<dbReference type="PROSITE" id="PS00076">
    <property type="entry name" value="PYRIDINE_REDOX_1"/>
    <property type="match status" value="1"/>
</dbReference>
<dbReference type="GO" id="GO:0004362">
    <property type="term" value="F:glutathione-disulfide reductase (NADPH) activity"/>
    <property type="evidence" value="ECO:0007669"/>
    <property type="project" value="UniProtKB-EC"/>
</dbReference>
<evidence type="ECO:0000256" key="12">
    <source>
        <dbReference type="RuleBase" id="RU365040"/>
    </source>
</evidence>
<comment type="subunit">
    <text evidence="3">Homodimer.</text>
</comment>
<accession>A0ABS6ILQ6</accession>
<dbReference type="InterPro" id="IPR004099">
    <property type="entry name" value="Pyr_nucl-diS_OxRdtase_dimer"/>
</dbReference>
<evidence type="ECO:0000256" key="6">
    <source>
        <dbReference type="ARBA" id="ARBA00022857"/>
    </source>
</evidence>
<protein>
    <recommendedName>
        <fullName evidence="12">Glutathione reductase</fullName>
        <shortName evidence="12">GRase</shortName>
        <ecNumber evidence="12">1.8.1.7</ecNumber>
    </recommendedName>
</protein>
<feature type="domain" description="Pyridine nucleotide-disulphide oxidoreductase dimerisation" evidence="13">
    <location>
        <begin position="343"/>
        <end position="451"/>
    </location>
</feature>
<organism evidence="15 16">
    <name type="scientific">Reyranella humidisoli</name>
    <dbReference type="NCBI Taxonomy" id="2849149"/>
    <lineage>
        <taxon>Bacteria</taxon>
        <taxon>Pseudomonadati</taxon>
        <taxon>Pseudomonadota</taxon>
        <taxon>Alphaproteobacteria</taxon>
        <taxon>Hyphomicrobiales</taxon>
        <taxon>Reyranellaceae</taxon>
        <taxon>Reyranella</taxon>
    </lineage>
</organism>
<evidence type="ECO:0000313" key="15">
    <source>
        <dbReference type="EMBL" id="MBU8875271.1"/>
    </source>
</evidence>
<evidence type="ECO:0000256" key="2">
    <source>
        <dbReference type="ARBA" id="ARBA00007532"/>
    </source>
</evidence>
<sequence length="466" mass="50226">MVMAYDYDLFVIGAGSGGVRASRIAATHGARVGICEDYRVGGTCVIRGCVPKKLLMYGSKFAHEFEDAAGFGWTVQPPTHSWATLRDNVNKEVDRLNAVYLRLLDGAGVKLHMGRGRLMDRHTIQVGEETITAGKILIATGGHPVIPSIPGCELAITSSEAFHLPELPKRITIVGAGFIAVEFAGIFNGLGAKVDLVLRRDRVLRGFDEECRTFVHEALKESGIRMRTETEIGRIIARGADGKSGPFEVHTPLGGMFETDCVMYATGRAPNTSGIGLEKAGVQLNKAGAVAVDEWSKTTADNIWAVGDVTDRINLTPVALMEGHCFADTEFGKKPRKANHHDVPSAVFCQPEMANVGLTEEQARQQLGEVRIYTAAFRPMKYTISGRHQRTFMKLIVEAASDRVVGIHMVGDDAAELIQGLAVAMKAGATKAHFDATVGIHPTAGEEFVTMRTARADSAPTRAAAE</sequence>
<evidence type="ECO:0000256" key="1">
    <source>
        <dbReference type="ARBA" id="ARBA00001974"/>
    </source>
</evidence>
<reference evidence="15 16" key="1">
    <citation type="submission" date="2021-06" db="EMBL/GenBank/DDBJ databases">
        <authorList>
            <person name="Lee D.H."/>
        </authorList>
    </citation>
    <scope>NUCLEOTIDE SEQUENCE [LARGE SCALE GENOMIC DNA]</scope>
    <source>
        <strain evidence="15 16">MMS21-HV4-11</strain>
    </source>
</reference>
<keyword evidence="6 12" id="KW-0521">NADP</keyword>
<dbReference type="InterPro" id="IPR046952">
    <property type="entry name" value="GSHR/TRXR-like"/>
</dbReference>
<dbReference type="PANTHER" id="PTHR42737:SF2">
    <property type="entry name" value="GLUTATHIONE REDUCTASE"/>
    <property type="match status" value="1"/>
</dbReference>
<keyword evidence="7 11" id="KW-0560">Oxidoreductase</keyword>
<dbReference type="InterPro" id="IPR012999">
    <property type="entry name" value="Pyr_OxRdtase_I_AS"/>
</dbReference>
<dbReference type="InterPro" id="IPR023753">
    <property type="entry name" value="FAD/NAD-binding_dom"/>
</dbReference>
<evidence type="ECO:0000256" key="3">
    <source>
        <dbReference type="ARBA" id="ARBA00011738"/>
    </source>
</evidence>
<comment type="caution">
    <text evidence="15">The sequence shown here is derived from an EMBL/GenBank/DDBJ whole genome shotgun (WGS) entry which is preliminary data.</text>
</comment>
<proteinExistence type="inferred from homology"/>
<keyword evidence="9 11" id="KW-0676">Redox-active center</keyword>
<dbReference type="EMBL" id="JAHOPB010000001">
    <property type="protein sequence ID" value="MBU8875271.1"/>
    <property type="molecule type" value="Genomic_DNA"/>
</dbReference>
<dbReference type="InterPro" id="IPR006324">
    <property type="entry name" value="GSHR"/>
</dbReference>
<evidence type="ECO:0000313" key="16">
    <source>
        <dbReference type="Proteomes" id="UP000727907"/>
    </source>
</evidence>
<dbReference type="InterPro" id="IPR001100">
    <property type="entry name" value="Pyr_nuc-diS_OxRdtase"/>
</dbReference>
<evidence type="ECO:0000256" key="10">
    <source>
        <dbReference type="ARBA" id="ARBA00049142"/>
    </source>
</evidence>
<evidence type="ECO:0000256" key="9">
    <source>
        <dbReference type="ARBA" id="ARBA00023284"/>
    </source>
</evidence>